<dbReference type="AlphaFoldDB" id="A0A8B8E5K9"/>
<dbReference type="GO" id="GO:0006508">
    <property type="term" value="P:proteolysis"/>
    <property type="evidence" value="ECO:0007669"/>
    <property type="project" value="UniProtKB-KW"/>
</dbReference>
<keyword evidence="6" id="KW-1185">Reference proteome</keyword>
<protein>
    <submittedName>
        <fullName evidence="7">Uncharacterized protein KIAA0895-like</fullName>
    </submittedName>
</protein>
<dbReference type="PANTHER" id="PTHR31817:SF0">
    <property type="entry name" value="CHROMOSOME UNDETERMINED SCAFFOLD_67, WHOLE GENOME SHOTGUN SEQUENCE"/>
    <property type="match status" value="1"/>
</dbReference>
<dbReference type="RefSeq" id="XP_022335465.1">
    <property type="nucleotide sequence ID" value="XM_022479757.1"/>
</dbReference>
<dbReference type="InterPro" id="IPR012548">
    <property type="entry name" value="MATCAP"/>
</dbReference>
<dbReference type="Pfam" id="PF08014">
    <property type="entry name" value="MATCAP"/>
    <property type="match status" value="1"/>
</dbReference>
<accession>A0A8B8E5K9</accession>
<proteinExistence type="predicted"/>
<evidence type="ECO:0000256" key="5">
    <source>
        <dbReference type="SAM" id="MobiDB-lite"/>
    </source>
</evidence>
<evidence type="ECO:0000256" key="4">
    <source>
        <dbReference type="ARBA" id="ARBA00023049"/>
    </source>
</evidence>
<reference evidence="7" key="1">
    <citation type="submission" date="2025-08" db="UniProtKB">
        <authorList>
            <consortium name="RefSeq"/>
        </authorList>
    </citation>
    <scope>IDENTIFICATION</scope>
    <source>
        <tissue evidence="7">Whole sample</tissue>
    </source>
</reference>
<dbReference type="OrthoDB" id="449345at2759"/>
<dbReference type="KEGG" id="cvn:111132093"/>
<evidence type="ECO:0000313" key="7">
    <source>
        <dbReference type="RefSeq" id="XP_022335465.1"/>
    </source>
</evidence>
<dbReference type="GeneID" id="111132093"/>
<feature type="region of interest" description="Disordered" evidence="5">
    <location>
        <begin position="23"/>
        <end position="44"/>
    </location>
</feature>
<dbReference type="GO" id="GO:0008237">
    <property type="term" value="F:metallopeptidase activity"/>
    <property type="evidence" value="ECO:0007669"/>
    <property type="project" value="UniProtKB-KW"/>
</dbReference>
<gene>
    <name evidence="7" type="primary">LOC111132093</name>
</gene>
<organism evidence="6 7">
    <name type="scientific">Crassostrea virginica</name>
    <name type="common">Eastern oyster</name>
    <dbReference type="NCBI Taxonomy" id="6565"/>
    <lineage>
        <taxon>Eukaryota</taxon>
        <taxon>Metazoa</taxon>
        <taxon>Spiralia</taxon>
        <taxon>Lophotrochozoa</taxon>
        <taxon>Mollusca</taxon>
        <taxon>Bivalvia</taxon>
        <taxon>Autobranchia</taxon>
        <taxon>Pteriomorphia</taxon>
        <taxon>Ostreida</taxon>
        <taxon>Ostreoidea</taxon>
        <taxon>Ostreidae</taxon>
        <taxon>Crassostrea</taxon>
    </lineage>
</organism>
<evidence type="ECO:0000313" key="6">
    <source>
        <dbReference type="Proteomes" id="UP000694844"/>
    </source>
</evidence>
<evidence type="ECO:0000256" key="1">
    <source>
        <dbReference type="ARBA" id="ARBA00001947"/>
    </source>
</evidence>
<keyword evidence="4" id="KW-0482">Metalloprotease</keyword>
<evidence type="ECO:0000256" key="3">
    <source>
        <dbReference type="ARBA" id="ARBA00022801"/>
    </source>
</evidence>
<keyword evidence="2" id="KW-0645">Protease</keyword>
<dbReference type="Proteomes" id="UP000694844">
    <property type="component" value="Chromosome 5"/>
</dbReference>
<feature type="compositionally biased region" description="Basic residues" evidence="5">
    <location>
        <begin position="29"/>
        <end position="39"/>
    </location>
</feature>
<keyword evidence="3" id="KW-0378">Hydrolase</keyword>
<name>A0A8B8E5K9_CRAVI</name>
<sequence>MPTKLVKEIASSNSYSSFFAPVNSQYDKGRKKKRKKNAKNKAQQVTVTIKSLDRPKSDIGLKLDKSFCRTNTCDSLNSTKLPSIYSRSPPSPRLLTPLNRTPPNLSLNSVPTACERRKKLPLLAAIKPDNEKAEKERFMRANFQYNPYFVYKFPAEPEVLEKCSQPSDRFIDEAIFIMENALEKYGTYEEFEAQTGGQVLSRPQILNIIKRYLKREELEDDIILNLTDELLSRGSMTRNKGKPQLNVRTVNLREMWVEGLLRHELGTHHLRSVNNRYQPWSNCKVRKDMGLRSMNPTEEGLASLHSVLFRKDPCLWRAAVLYYTVYKASQMSLKSLFKDLGQYVQDPNVRWDYCIRAKRGQTDTSRPGAFCKDQVYLDGALQLLKHRRHIDFQMLIRLGKIAWQDIDAIQSYADLQDTQIPFFMEDMTAYRKHLDRIAEANGLTDEILTAV</sequence>
<dbReference type="PANTHER" id="PTHR31817">
    <property type="match status" value="1"/>
</dbReference>
<evidence type="ECO:0000256" key="2">
    <source>
        <dbReference type="ARBA" id="ARBA00022670"/>
    </source>
</evidence>
<dbReference type="SMART" id="SM01154">
    <property type="entry name" value="DUF1704"/>
    <property type="match status" value="1"/>
</dbReference>
<comment type="cofactor">
    <cofactor evidence="1">
        <name>Zn(2+)</name>
        <dbReference type="ChEBI" id="CHEBI:29105"/>
    </cofactor>
</comment>